<dbReference type="Proteomes" id="UP001457282">
    <property type="component" value="Unassembled WGS sequence"/>
</dbReference>
<dbReference type="PANTHER" id="PTHR42896:SF4">
    <property type="entry name" value="OS08G0485900 PROTEIN"/>
    <property type="match status" value="1"/>
</dbReference>
<reference evidence="1 2" key="1">
    <citation type="journal article" date="2023" name="G3 (Bethesda)">
        <title>A chromosome-length genome assembly and annotation of blackberry (Rubus argutus, cv. 'Hillquist').</title>
        <authorList>
            <person name="Bruna T."/>
            <person name="Aryal R."/>
            <person name="Dudchenko O."/>
            <person name="Sargent D.J."/>
            <person name="Mead D."/>
            <person name="Buti M."/>
            <person name="Cavallini A."/>
            <person name="Hytonen T."/>
            <person name="Andres J."/>
            <person name="Pham M."/>
            <person name="Weisz D."/>
            <person name="Mascagni F."/>
            <person name="Usai G."/>
            <person name="Natali L."/>
            <person name="Bassil N."/>
            <person name="Fernandez G.E."/>
            <person name="Lomsadze A."/>
            <person name="Armour M."/>
            <person name="Olukolu B."/>
            <person name="Poorten T."/>
            <person name="Britton C."/>
            <person name="Davik J."/>
            <person name="Ashrafi H."/>
            <person name="Aiden E.L."/>
            <person name="Borodovsky M."/>
            <person name="Worthington M."/>
        </authorList>
    </citation>
    <scope>NUCLEOTIDE SEQUENCE [LARGE SCALE GENOMIC DNA]</scope>
    <source>
        <strain evidence="1">PI 553951</strain>
    </source>
</reference>
<dbReference type="PANTHER" id="PTHR42896">
    <property type="entry name" value="XYLULOSE-1,5-BISPHOSPHATE (XUBP) PHOSPHATASE"/>
    <property type="match status" value="1"/>
</dbReference>
<dbReference type="AlphaFoldDB" id="A0AAW1YM37"/>
<dbReference type="Gene3D" id="1.10.150.240">
    <property type="entry name" value="Putative phosphatase, domain 2"/>
    <property type="match status" value="1"/>
</dbReference>
<name>A0AAW1YM37_RUBAR</name>
<evidence type="ECO:0000313" key="2">
    <source>
        <dbReference type="Proteomes" id="UP001457282"/>
    </source>
</evidence>
<gene>
    <name evidence="1" type="ORF">M0R45_005069</name>
</gene>
<sequence length="170" mass="19580">MVVSVVICESEHLRQAYNDAFAHFNFRCSSQPLKWAPNFYDQLQNQIVGGKPKMRWYFKEHGWPSSTIFEKPPEDDGGRAKIIDNLQLEDFAAYLGIQLTPVTALRLQWLSFPETRYLSKGLFGRGGQCYWASGSNKSWDIMYPISIYPDLSNIRLKDLELLLQNVVIAN</sequence>
<dbReference type="InterPro" id="IPR023198">
    <property type="entry name" value="PGP-like_dom2"/>
</dbReference>
<dbReference type="InterPro" id="IPR044999">
    <property type="entry name" value="CbbY-like"/>
</dbReference>
<protein>
    <submittedName>
        <fullName evidence="1">Uncharacterized protein</fullName>
    </submittedName>
</protein>
<comment type="caution">
    <text evidence="1">The sequence shown here is derived from an EMBL/GenBank/DDBJ whole genome shotgun (WGS) entry which is preliminary data.</text>
</comment>
<keyword evidence="2" id="KW-1185">Reference proteome</keyword>
<organism evidence="1 2">
    <name type="scientific">Rubus argutus</name>
    <name type="common">Southern blackberry</name>
    <dbReference type="NCBI Taxonomy" id="59490"/>
    <lineage>
        <taxon>Eukaryota</taxon>
        <taxon>Viridiplantae</taxon>
        <taxon>Streptophyta</taxon>
        <taxon>Embryophyta</taxon>
        <taxon>Tracheophyta</taxon>
        <taxon>Spermatophyta</taxon>
        <taxon>Magnoliopsida</taxon>
        <taxon>eudicotyledons</taxon>
        <taxon>Gunneridae</taxon>
        <taxon>Pentapetalae</taxon>
        <taxon>rosids</taxon>
        <taxon>fabids</taxon>
        <taxon>Rosales</taxon>
        <taxon>Rosaceae</taxon>
        <taxon>Rosoideae</taxon>
        <taxon>Rosoideae incertae sedis</taxon>
        <taxon>Rubus</taxon>
    </lineage>
</organism>
<evidence type="ECO:0000313" key="1">
    <source>
        <dbReference type="EMBL" id="KAK9949552.1"/>
    </source>
</evidence>
<proteinExistence type="predicted"/>
<dbReference type="GO" id="GO:0016787">
    <property type="term" value="F:hydrolase activity"/>
    <property type="evidence" value="ECO:0007669"/>
    <property type="project" value="InterPro"/>
</dbReference>
<dbReference type="EMBL" id="JBEDUW010000001">
    <property type="protein sequence ID" value="KAK9949552.1"/>
    <property type="molecule type" value="Genomic_DNA"/>
</dbReference>
<accession>A0AAW1YM37</accession>